<evidence type="ECO:0000313" key="5">
    <source>
        <dbReference type="EMBL" id="TWU03507.1"/>
    </source>
</evidence>
<proteinExistence type="predicted"/>
<evidence type="ECO:0000256" key="2">
    <source>
        <dbReference type="ARBA" id="ARBA00023277"/>
    </source>
</evidence>
<feature type="region of interest" description="Disordered" evidence="3">
    <location>
        <begin position="83"/>
        <end position="103"/>
    </location>
</feature>
<dbReference type="GO" id="GO:0042355">
    <property type="term" value="P:L-fucose catabolic process"/>
    <property type="evidence" value="ECO:0007669"/>
    <property type="project" value="TreeGrafter"/>
</dbReference>
<dbReference type="Pfam" id="PF07882">
    <property type="entry name" value="Fucose_iso_N2"/>
    <property type="match status" value="1"/>
</dbReference>
<dbReference type="GO" id="GO:0019571">
    <property type="term" value="P:D-arabinose catabolic process"/>
    <property type="evidence" value="ECO:0007669"/>
    <property type="project" value="TreeGrafter"/>
</dbReference>
<dbReference type="GO" id="GO:0030145">
    <property type="term" value="F:manganese ion binding"/>
    <property type="evidence" value="ECO:0007669"/>
    <property type="project" value="InterPro"/>
</dbReference>
<dbReference type="GO" id="GO:0005737">
    <property type="term" value="C:cytoplasm"/>
    <property type="evidence" value="ECO:0007669"/>
    <property type="project" value="InterPro"/>
</dbReference>
<dbReference type="PANTHER" id="PTHR37840:SF1">
    <property type="entry name" value="L-FUCOSE ISOMERASE"/>
    <property type="match status" value="1"/>
</dbReference>
<reference evidence="5 6" key="1">
    <citation type="submission" date="2019-02" db="EMBL/GenBank/DDBJ databases">
        <title>Deep-cultivation of Planctomycetes and their phenomic and genomic characterization uncovers novel biology.</title>
        <authorList>
            <person name="Wiegand S."/>
            <person name="Jogler M."/>
            <person name="Boedeker C."/>
            <person name="Pinto D."/>
            <person name="Vollmers J."/>
            <person name="Rivas-Marin E."/>
            <person name="Kohn T."/>
            <person name="Peeters S.H."/>
            <person name="Heuer A."/>
            <person name="Rast P."/>
            <person name="Oberbeckmann S."/>
            <person name="Bunk B."/>
            <person name="Jeske O."/>
            <person name="Meyerdierks A."/>
            <person name="Storesund J.E."/>
            <person name="Kallscheuer N."/>
            <person name="Luecker S."/>
            <person name="Lage O.M."/>
            <person name="Pohl T."/>
            <person name="Merkel B.J."/>
            <person name="Hornburger P."/>
            <person name="Mueller R.-W."/>
            <person name="Bruemmer F."/>
            <person name="Labrenz M."/>
            <person name="Spormann A.M."/>
            <person name="Op Den Camp H."/>
            <person name="Overmann J."/>
            <person name="Amann R."/>
            <person name="Jetten M.S.M."/>
            <person name="Mascher T."/>
            <person name="Medema M.H."/>
            <person name="Devos D.P."/>
            <person name="Kaster A.-K."/>
            <person name="Ovreas L."/>
            <person name="Rohde M."/>
            <person name="Galperin M.Y."/>
            <person name="Jogler C."/>
        </authorList>
    </citation>
    <scope>NUCLEOTIDE SEQUENCE [LARGE SCALE GENOMIC DNA]</scope>
    <source>
        <strain evidence="5 6">Pla100</strain>
    </source>
</reference>
<dbReference type="PANTHER" id="PTHR37840">
    <property type="entry name" value="L-FUCOSE ISOMERASE"/>
    <property type="match status" value="1"/>
</dbReference>
<dbReference type="InterPro" id="IPR012889">
    <property type="entry name" value="Fucose_isomerase_N2"/>
</dbReference>
<dbReference type="InterPro" id="IPR009015">
    <property type="entry name" value="Fucose_isomerase_N/cen_sf"/>
</dbReference>
<dbReference type="AlphaFoldDB" id="A0A5C6AVJ6"/>
<dbReference type="GO" id="GO:0008790">
    <property type="term" value="F:arabinose isomerase activity"/>
    <property type="evidence" value="ECO:0007669"/>
    <property type="project" value="TreeGrafter"/>
</dbReference>
<dbReference type="GO" id="GO:0008736">
    <property type="term" value="F:L-fucose isomerase activity"/>
    <property type="evidence" value="ECO:0007669"/>
    <property type="project" value="UniProtKB-EC"/>
</dbReference>
<keyword evidence="1 5" id="KW-0413">Isomerase</keyword>
<keyword evidence="2" id="KW-0119">Carbohydrate metabolism</keyword>
<feature type="domain" description="L-fucose isomerase N-terminal-2" evidence="4">
    <location>
        <begin position="42"/>
        <end position="124"/>
    </location>
</feature>
<evidence type="ECO:0000259" key="4">
    <source>
        <dbReference type="Pfam" id="PF07882"/>
    </source>
</evidence>
<dbReference type="EMBL" id="SJPM01000001">
    <property type="protein sequence ID" value="TWU03507.1"/>
    <property type="molecule type" value="Genomic_DNA"/>
</dbReference>
<dbReference type="Gene3D" id="3.40.275.10">
    <property type="entry name" value="L-fucose Isomerase, Chain A, domain 2"/>
    <property type="match status" value="1"/>
</dbReference>
<evidence type="ECO:0000256" key="1">
    <source>
        <dbReference type="ARBA" id="ARBA00023235"/>
    </source>
</evidence>
<accession>A0A5C6AVJ6</accession>
<evidence type="ECO:0000256" key="3">
    <source>
        <dbReference type="SAM" id="MobiDB-lite"/>
    </source>
</evidence>
<feature type="compositionally biased region" description="Basic and acidic residues" evidence="3">
    <location>
        <begin position="83"/>
        <end position="101"/>
    </location>
</feature>
<comment type="caution">
    <text evidence="5">The sequence shown here is derived from an EMBL/GenBank/DDBJ whole genome shotgun (WGS) entry which is preliminary data.</text>
</comment>
<dbReference type="RefSeq" id="WP_231602576.1">
    <property type="nucleotide sequence ID" value="NZ_SJPM01000001.1"/>
</dbReference>
<dbReference type="InterPro" id="IPR005763">
    <property type="entry name" value="Fucose_isomerase"/>
</dbReference>
<organism evidence="5 6">
    <name type="scientific">Neorhodopirellula pilleata</name>
    <dbReference type="NCBI Taxonomy" id="2714738"/>
    <lineage>
        <taxon>Bacteria</taxon>
        <taxon>Pseudomonadati</taxon>
        <taxon>Planctomycetota</taxon>
        <taxon>Planctomycetia</taxon>
        <taxon>Pirellulales</taxon>
        <taxon>Pirellulaceae</taxon>
        <taxon>Neorhodopirellula</taxon>
    </lineage>
</organism>
<dbReference type="InterPro" id="IPR038392">
    <property type="entry name" value="Fucose_isomerase_dom2_sf"/>
</dbReference>
<name>A0A5C6AVJ6_9BACT</name>
<dbReference type="EC" id="5.3.1.25" evidence="5"/>
<dbReference type="SUPFAM" id="SSF53743">
    <property type="entry name" value="FucI/AraA N-terminal and middle domains"/>
    <property type="match status" value="2"/>
</dbReference>
<sequence>MNMHQSSPTVWKGELPKIGIRPTIDGRLGGVRESLEHQTMNLARRVGMRVEDIDMTEFVGRMNKGQFDQAEYEKALAWAKENCPEGKDYNSDSTKRSREQIDSEWSDSVKMSLIARDLMVGKPEGNPIHADAFDLLHTF</sequence>
<gene>
    <name evidence="5" type="primary">fucI_1</name>
    <name evidence="5" type="ORF">Pla100_04340</name>
</gene>
<keyword evidence="6" id="KW-1185">Reference proteome</keyword>
<protein>
    <submittedName>
        <fullName evidence="5">L-fucose isomerase</fullName>
        <ecNumber evidence="5">5.3.1.25</ecNumber>
    </submittedName>
</protein>
<evidence type="ECO:0000313" key="6">
    <source>
        <dbReference type="Proteomes" id="UP000316213"/>
    </source>
</evidence>
<dbReference type="Proteomes" id="UP000316213">
    <property type="component" value="Unassembled WGS sequence"/>
</dbReference>